<name>A0A8K0TH20_9PEZI</name>
<protein>
    <recommendedName>
        <fullName evidence="3">C3H1-type domain-containing protein</fullName>
    </recommendedName>
</protein>
<sequence>MDAFLANASDNSSSPEATSSVASRFTTPELDGPYRGGHAADKASSVWEGRRSDERAFTSTFTNAANLTDRMIPFQATGLQHRATMPSDPRQQRWQQYQHALASVADRSPTETERSTMHTQQQYLECPSWRLTSTAGGANNNQTVTSAPQGHEYSMLQWQQQQQQRPHRQQQTVSSMDGFYAYCFDRGNGTYTRLIPADMIPPLMNIPATQMGCKGMLVLPLPLRPPPYGPASNIEPVTVLKTPPPSPEPGSDTIQKKIDHIVATTPTPQKKPKIYCDKWVHEGVCAFTQQGCKYKHEMPLDKATQMSLGLFHGLPTWWKKQQAERQREQPEGVFSGDNNAGGSGGGGGALGIVSNPRDPGATPDTSRTPQAVSWRRPDSTTANTVAGMSMMSTAGGTGTMTASAYSSGMDGLRSPTTASETRPFTHQRSSPTSPCIFGPIGPPLRHGASEGGPTSYPSSMAMNTARGGTSVRDTDRDGMARSRMVASEKGQAEQQRQRRSEDLARMGHLRY</sequence>
<feature type="compositionally biased region" description="Basic and acidic residues" evidence="2">
    <location>
        <begin position="495"/>
        <end position="505"/>
    </location>
</feature>
<feature type="region of interest" description="Disordered" evidence="2">
    <location>
        <begin position="1"/>
        <end position="52"/>
    </location>
</feature>
<evidence type="ECO:0000259" key="3">
    <source>
        <dbReference type="PROSITE" id="PS50103"/>
    </source>
</evidence>
<keyword evidence="1" id="KW-0479">Metal-binding</keyword>
<keyword evidence="5" id="KW-1185">Reference proteome</keyword>
<keyword evidence="1" id="KW-0862">Zinc</keyword>
<accession>A0A8K0TH20</accession>
<feature type="compositionally biased region" description="Low complexity" evidence="2">
    <location>
        <begin position="12"/>
        <end position="23"/>
    </location>
</feature>
<evidence type="ECO:0000313" key="5">
    <source>
        <dbReference type="Proteomes" id="UP000813385"/>
    </source>
</evidence>
<dbReference type="InterPro" id="IPR000571">
    <property type="entry name" value="Znf_CCCH"/>
</dbReference>
<gene>
    <name evidence="4" type="ORF">B0T11DRAFT_319517</name>
</gene>
<keyword evidence="1" id="KW-0863">Zinc-finger</keyword>
<evidence type="ECO:0000313" key="4">
    <source>
        <dbReference type="EMBL" id="KAH7358440.1"/>
    </source>
</evidence>
<dbReference type="AlphaFoldDB" id="A0A8K0TH20"/>
<dbReference type="EMBL" id="JAGPXD010000004">
    <property type="protein sequence ID" value="KAH7358440.1"/>
    <property type="molecule type" value="Genomic_DNA"/>
</dbReference>
<feature type="region of interest" description="Disordered" evidence="2">
    <location>
        <begin position="321"/>
        <end position="385"/>
    </location>
</feature>
<evidence type="ECO:0000256" key="2">
    <source>
        <dbReference type="SAM" id="MobiDB-lite"/>
    </source>
</evidence>
<feature type="zinc finger region" description="C3H1-type" evidence="1">
    <location>
        <begin position="270"/>
        <end position="299"/>
    </location>
</feature>
<dbReference type="PROSITE" id="PS50103">
    <property type="entry name" value="ZF_C3H1"/>
    <property type="match status" value="1"/>
</dbReference>
<proteinExistence type="predicted"/>
<feature type="domain" description="C3H1-type" evidence="3">
    <location>
        <begin position="270"/>
        <end position="299"/>
    </location>
</feature>
<evidence type="ECO:0000256" key="1">
    <source>
        <dbReference type="PROSITE-ProRule" id="PRU00723"/>
    </source>
</evidence>
<feature type="compositionally biased region" description="Polar residues" evidence="2">
    <location>
        <begin position="414"/>
        <end position="433"/>
    </location>
</feature>
<dbReference type="OrthoDB" id="5355510at2759"/>
<feature type="compositionally biased region" description="Basic and acidic residues" evidence="2">
    <location>
        <begin position="321"/>
        <end position="330"/>
    </location>
</feature>
<feature type="region of interest" description="Disordered" evidence="2">
    <location>
        <begin position="405"/>
        <end position="511"/>
    </location>
</feature>
<dbReference type="GO" id="GO:0008270">
    <property type="term" value="F:zinc ion binding"/>
    <property type="evidence" value="ECO:0007669"/>
    <property type="project" value="UniProtKB-KW"/>
</dbReference>
<organism evidence="4 5">
    <name type="scientific">Plectosphaerella cucumerina</name>
    <dbReference type="NCBI Taxonomy" id="40658"/>
    <lineage>
        <taxon>Eukaryota</taxon>
        <taxon>Fungi</taxon>
        <taxon>Dikarya</taxon>
        <taxon>Ascomycota</taxon>
        <taxon>Pezizomycotina</taxon>
        <taxon>Sordariomycetes</taxon>
        <taxon>Hypocreomycetidae</taxon>
        <taxon>Glomerellales</taxon>
        <taxon>Plectosphaerellaceae</taxon>
        <taxon>Plectosphaerella</taxon>
    </lineage>
</organism>
<comment type="caution">
    <text evidence="4">The sequence shown here is derived from an EMBL/GenBank/DDBJ whole genome shotgun (WGS) entry which is preliminary data.</text>
</comment>
<feature type="compositionally biased region" description="Gly residues" evidence="2">
    <location>
        <begin position="339"/>
        <end position="350"/>
    </location>
</feature>
<reference evidence="4" key="1">
    <citation type="journal article" date="2021" name="Nat. Commun.">
        <title>Genetic determinants of endophytism in the Arabidopsis root mycobiome.</title>
        <authorList>
            <person name="Mesny F."/>
            <person name="Miyauchi S."/>
            <person name="Thiergart T."/>
            <person name="Pickel B."/>
            <person name="Atanasova L."/>
            <person name="Karlsson M."/>
            <person name="Huettel B."/>
            <person name="Barry K.W."/>
            <person name="Haridas S."/>
            <person name="Chen C."/>
            <person name="Bauer D."/>
            <person name="Andreopoulos W."/>
            <person name="Pangilinan J."/>
            <person name="LaButti K."/>
            <person name="Riley R."/>
            <person name="Lipzen A."/>
            <person name="Clum A."/>
            <person name="Drula E."/>
            <person name="Henrissat B."/>
            <person name="Kohler A."/>
            <person name="Grigoriev I.V."/>
            <person name="Martin F.M."/>
            <person name="Hacquard S."/>
        </authorList>
    </citation>
    <scope>NUCLEOTIDE SEQUENCE</scope>
    <source>
        <strain evidence="4">MPI-CAGE-AT-0016</strain>
    </source>
</reference>
<dbReference type="Proteomes" id="UP000813385">
    <property type="component" value="Unassembled WGS sequence"/>
</dbReference>